<keyword evidence="1" id="KW-0489">Methyltransferase</keyword>
<keyword evidence="1" id="KW-0808">Transferase</keyword>
<dbReference type="GO" id="GO:0008168">
    <property type="term" value="F:methyltransferase activity"/>
    <property type="evidence" value="ECO:0007669"/>
    <property type="project" value="UniProtKB-KW"/>
</dbReference>
<gene>
    <name evidence="1" type="ORF">SAMN05877838_2863</name>
</gene>
<keyword evidence="2" id="KW-1185">Reference proteome</keyword>
<reference evidence="2" key="1">
    <citation type="submission" date="2017-08" db="EMBL/GenBank/DDBJ databases">
        <authorList>
            <person name="Varghese N."/>
            <person name="Submissions S."/>
        </authorList>
    </citation>
    <scope>NUCLEOTIDE SEQUENCE [LARGE SCALE GENOMIC DNA]</scope>
    <source>
        <strain evidence="2">KCTC 23107</strain>
    </source>
</reference>
<dbReference type="Gene3D" id="3.40.50.150">
    <property type="entry name" value="Vaccinia Virus protein VP39"/>
    <property type="match status" value="1"/>
</dbReference>
<dbReference type="InterPro" id="IPR029063">
    <property type="entry name" value="SAM-dependent_MTases_sf"/>
</dbReference>
<proteinExistence type="predicted"/>
<dbReference type="GO" id="GO:0032259">
    <property type="term" value="P:methylation"/>
    <property type="evidence" value="ECO:0007669"/>
    <property type="project" value="UniProtKB-KW"/>
</dbReference>
<organism evidence="1 2">
    <name type="scientific">Hoeflea halophila</name>
    <dbReference type="NCBI Taxonomy" id="714899"/>
    <lineage>
        <taxon>Bacteria</taxon>
        <taxon>Pseudomonadati</taxon>
        <taxon>Pseudomonadota</taxon>
        <taxon>Alphaproteobacteria</taxon>
        <taxon>Hyphomicrobiales</taxon>
        <taxon>Rhizobiaceae</taxon>
        <taxon>Hoeflea</taxon>
    </lineage>
</organism>
<dbReference type="RefSeq" id="WP_179759070.1">
    <property type="nucleotide sequence ID" value="NZ_OCPC01000004.1"/>
</dbReference>
<dbReference type="PANTHER" id="PTHR40036">
    <property type="entry name" value="MACROCIN O-METHYLTRANSFERASE"/>
    <property type="match status" value="1"/>
</dbReference>
<dbReference type="EMBL" id="OCPC01000004">
    <property type="protein sequence ID" value="SOE17955.1"/>
    <property type="molecule type" value="Genomic_DNA"/>
</dbReference>
<dbReference type="InterPro" id="IPR008884">
    <property type="entry name" value="TylF_MeTrfase"/>
</dbReference>
<dbReference type="Proteomes" id="UP000219465">
    <property type="component" value="Unassembled WGS sequence"/>
</dbReference>
<dbReference type="PANTHER" id="PTHR40036:SF1">
    <property type="entry name" value="MACROCIN O-METHYLTRANSFERASE"/>
    <property type="match status" value="1"/>
</dbReference>
<name>A0A286ICW0_9HYPH</name>
<dbReference type="SUPFAM" id="SSF53335">
    <property type="entry name" value="S-adenosyl-L-methionine-dependent methyltransferases"/>
    <property type="match status" value="1"/>
</dbReference>
<evidence type="ECO:0000313" key="1">
    <source>
        <dbReference type="EMBL" id="SOE17955.1"/>
    </source>
</evidence>
<sequence length="246" mass="28438">MKRVDRLRISHDDEIATLMETEAGQVEYWHRLDNECTQSPLIRLLQESLKHEGDVIECGVYRGSSTRLMGRRMRDLAPGKRLFACDSFEGFPQDRILDTDLGPFRFRFKIRRKFRHATDVPGRLVSFFDAYRVNGHVVKGFFSDTLPRMPRRKYCFMFIDCDIYESHLDCLNALYDQLVPGGIVVFDDYAEPKWPGASRAVDEFFADQPAELEQLTLGGRTLWYVRKPQAAEAPPRADKPPLLKSA</sequence>
<protein>
    <submittedName>
        <fullName evidence="1">Macrocin-O-methyltransferase TylF</fullName>
    </submittedName>
</protein>
<dbReference type="Pfam" id="PF05711">
    <property type="entry name" value="TylF"/>
    <property type="match status" value="1"/>
</dbReference>
<dbReference type="AlphaFoldDB" id="A0A286ICW0"/>
<accession>A0A286ICW0</accession>
<evidence type="ECO:0000313" key="2">
    <source>
        <dbReference type="Proteomes" id="UP000219465"/>
    </source>
</evidence>